<evidence type="ECO:0000313" key="4">
    <source>
        <dbReference type="Proteomes" id="UP001164718"/>
    </source>
</evidence>
<dbReference type="AlphaFoldDB" id="A0A9E8RXS2"/>
<evidence type="ECO:0000313" key="3">
    <source>
        <dbReference type="EMBL" id="WAA09872.1"/>
    </source>
</evidence>
<dbReference type="InterPro" id="IPR049293">
    <property type="entry name" value="DUF6843"/>
</dbReference>
<reference evidence="3" key="1">
    <citation type="submission" date="2022-09" db="EMBL/GenBank/DDBJ databases">
        <title>Complete Genomes of Fervidibacillus albus and Fervidibacillus halotolerans isolated from tidal flat sediments.</title>
        <authorList>
            <person name="Kwon K.K."/>
            <person name="Yang S.-H."/>
            <person name="Park M.J."/>
            <person name="Oh H.-M."/>
        </authorList>
    </citation>
    <scope>NUCLEOTIDE SEQUENCE</scope>
    <source>
        <strain evidence="3">MEBiC13591</strain>
    </source>
</reference>
<keyword evidence="4" id="KW-1185">Reference proteome</keyword>
<proteinExistence type="predicted"/>
<organism evidence="3 4">
    <name type="scientific">Fervidibacillus albus</name>
    <dbReference type="NCBI Taxonomy" id="2980026"/>
    <lineage>
        <taxon>Bacteria</taxon>
        <taxon>Bacillati</taxon>
        <taxon>Bacillota</taxon>
        <taxon>Bacilli</taxon>
        <taxon>Bacillales</taxon>
        <taxon>Bacillaceae</taxon>
        <taxon>Fervidibacillus</taxon>
    </lineage>
</organism>
<name>A0A9E8RXS2_9BACI</name>
<evidence type="ECO:0000259" key="2">
    <source>
        <dbReference type="Pfam" id="PF20862"/>
    </source>
</evidence>
<feature type="domain" description="DUF6843" evidence="2">
    <location>
        <begin position="36"/>
        <end position="90"/>
    </location>
</feature>
<keyword evidence="1" id="KW-0472">Membrane</keyword>
<protein>
    <recommendedName>
        <fullName evidence="2">DUF6843 domain-containing protein</fullName>
    </recommendedName>
</protein>
<sequence length="158" mass="18042">MKKYLWVFISVGLAFFILLMFIPAYWLFSSEEKISEQNYYLPEGFEGCALIFYNVEGAPPLKLTDEGVINYHFNEDGILFTSSPEDFGWEGKDSSGFYKANYYKGGQLISDEEIVASSLGEAFLTTIGHPVSYLRLSIGYDACHDSYLDKIIRENFEK</sequence>
<dbReference type="RefSeq" id="WP_275417654.1">
    <property type="nucleotide sequence ID" value="NZ_CP106878.1"/>
</dbReference>
<dbReference type="Pfam" id="PF20862">
    <property type="entry name" value="DUF6843"/>
    <property type="match status" value="1"/>
</dbReference>
<evidence type="ECO:0000256" key="1">
    <source>
        <dbReference type="SAM" id="Phobius"/>
    </source>
</evidence>
<feature type="transmembrane region" description="Helical" evidence="1">
    <location>
        <begin position="6"/>
        <end position="28"/>
    </location>
</feature>
<dbReference type="EMBL" id="CP106878">
    <property type="protein sequence ID" value="WAA09872.1"/>
    <property type="molecule type" value="Genomic_DNA"/>
</dbReference>
<keyword evidence="1" id="KW-1133">Transmembrane helix</keyword>
<dbReference type="Proteomes" id="UP001164718">
    <property type="component" value="Chromosome"/>
</dbReference>
<keyword evidence="1" id="KW-0812">Transmembrane</keyword>
<gene>
    <name evidence="3" type="ORF">OE104_00365</name>
</gene>
<dbReference type="KEGG" id="faf:OE104_00365"/>
<accession>A0A9E8RXS2</accession>